<dbReference type="Proteomes" id="UP001349262">
    <property type="component" value="Unassembled WGS sequence"/>
</dbReference>
<sequence>MTKLLERAMERAQALPATVQDEIARLVLAYAGEDEVLTLTPAEEADLLEARAEMERGEFATDEDVSAIFSKYRTP</sequence>
<gene>
    <name evidence="1" type="ORF">MRSR164_09350</name>
</gene>
<name>A0ABU7T8R1_9HYPH</name>
<proteinExistence type="predicted"/>
<evidence type="ECO:0000313" key="1">
    <source>
        <dbReference type="EMBL" id="MEE7456972.1"/>
    </source>
</evidence>
<comment type="caution">
    <text evidence="1">The sequence shown here is derived from an EMBL/GenBank/DDBJ whole genome shotgun (WGS) entry which is preliminary data.</text>
</comment>
<evidence type="ECO:0008006" key="3">
    <source>
        <dbReference type="Google" id="ProtNLM"/>
    </source>
</evidence>
<reference evidence="1 2" key="1">
    <citation type="journal article" date="2012" name="Genet. Mol. Biol.">
        <title>Analysis of 16S rRNA and mxaF genes revealing insights into Methylobacterium niche-specific plant association.</title>
        <authorList>
            <person name="Dourado M.N."/>
            <person name="Andreote F.D."/>
            <person name="Dini-Andreote F."/>
            <person name="Conti R."/>
            <person name="Araujo J.M."/>
            <person name="Araujo W.L."/>
        </authorList>
    </citation>
    <scope>NUCLEOTIDE SEQUENCE [LARGE SCALE GENOMIC DNA]</scope>
    <source>
        <strain evidence="1 2">SR1.6/4</strain>
    </source>
</reference>
<keyword evidence="2" id="KW-1185">Reference proteome</keyword>
<evidence type="ECO:0000313" key="2">
    <source>
        <dbReference type="Proteomes" id="UP001349262"/>
    </source>
</evidence>
<protein>
    <recommendedName>
        <fullName evidence="3">Addiction module antitoxin RelB</fullName>
    </recommendedName>
</protein>
<accession>A0ABU7T8R1</accession>
<dbReference type="EMBL" id="MLBY01000004">
    <property type="protein sequence ID" value="MEE7456972.1"/>
    <property type="molecule type" value="Genomic_DNA"/>
</dbReference>
<organism evidence="1 2">
    <name type="scientific">Methylobacterium radiotolerans</name>
    <dbReference type="NCBI Taxonomy" id="31998"/>
    <lineage>
        <taxon>Bacteria</taxon>
        <taxon>Pseudomonadati</taxon>
        <taxon>Pseudomonadota</taxon>
        <taxon>Alphaproteobacteria</taxon>
        <taxon>Hyphomicrobiales</taxon>
        <taxon>Methylobacteriaceae</taxon>
        <taxon>Methylobacterium</taxon>
    </lineage>
</organism>